<organism evidence="2 3">
    <name type="scientific">Amycolatopsis thailandensis</name>
    <dbReference type="NCBI Taxonomy" id="589330"/>
    <lineage>
        <taxon>Bacteria</taxon>
        <taxon>Bacillati</taxon>
        <taxon>Actinomycetota</taxon>
        <taxon>Actinomycetes</taxon>
        <taxon>Pseudonocardiales</taxon>
        <taxon>Pseudonocardiaceae</taxon>
        <taxon>Amycolatopsis</taxon>
    </lineage>
</organism>
<comment type="caution">
    <text evidence="2">The sequence shown here is derived from an EMBL/GenBank/DDBJ whole genome shotgun (WGS) entry which is preliminary data.</text>
</comment>
<sequence>MGRGTSMTLEEKVKASAEELRTSGHPEDAERLERDIEYVSKVWADSPADVFLADDLGDLLECLQRMLAILGRHVTV</sequence>
<dbReference type="EMBL" id="NMQT01000073">
    <property type="protein sequence ID" value="OXM53796.1"/>
    <property type="molecule type" value="Genomic_DNA"/>
</dbReference>
<keyword evidence="3" id="KW-1185">Reference proteome</keyword>
<dbReference type="AlphaFoldDB" id="A0A229S4H0"/>
<evidence type="ECO:0000313" key="3">
    <source>
        <dbReference type="Proteomes" id="UP000215223"/>
    </source>
</evidence>
<gene>
    <name evidence="2" type="ORF">CFP71_21530</name>
</gene>
<dbReference type="Proteomes" id="UP000215223">
    <property type="component" value="Unassembled WGS sequence"/>
</dbReference>
<reference evidence="2 3" key="1">
    <citation type="submission" date="2017-07" db="EMBL/GenBank/DDBJ databases">
        <title>Amycolatopsis thailandensis Genome sequencing and assembly.</title>
        <authorList>
            <person name="Kaur N."/>
            <person name="Mayilraj S."/>
        </authorList>
    </citation>
    <scope>NUCLEOTIDE SEQUENCE [LARGE SCALE GENOMIC DNA]</scope>
    <source>
        <strain evidence="2 3">JCM 16380</strain>
    </source>
</reference>
<feature type="compositionally biased region" description="Basic and acidic residues" evidence="1">
    <location>
        <begin position="9"/>
        <end position="27"/>
    </location>
</feature>
<evidence type="ECO:0000313" key="2">
    <source>
        <dbReference type="EMBL" id="OXM53796.1"/>
    </source>
</evidence>
<feature type="region of interest" description="Disordered" evidence="1">
    <location>
        <begin position="1"/>
        <end position="27"/>
    </location>
</feature>
<protein>
    <submittedName>
        <fullName evidence="2">Uncharacterized protein</fullName>
    </submittedName>
</protein>
<name>A0A229S4H0_9PSEU</name>
<accession>A0A229S4H0</accession>
<evidence type="ECO:0000256" key="1">
    <source>
        <dbReference type="SAM" id="MobiDB-lite"/>
    </source>
</evidence>
<proteinExistence type="predicted"/>